<dbReference type="Proteomes" id="UP000052124">
    <property type="component" value="Unassembled WGS sequence"/>
</dbReference>
<dbReference type="SUPFAM" id="SSF54637">
    <property type="entry name" value="Thioesterase/thiol ester dehydrase-isomerase"/>
    <property type="match status" value="1"/>
</dbReference>
<dbReference type="InterPro" id="IPR029069">
    <property type="entry name" value="HotDog_dom_sf"/>
</dbReference>
<organism evidence="3 4">
    <name type="scientific">OM182 bacterium BACL3 MAG-120531-bin86</name>
    <dbReference type="NCBI Taxonomy" id="1655628"/>
    <lineage>
        <taxon>Bacteria</taxon>
        <taxon>Pseudomonadati</taxon>
        <taxon>Pseudomonadota</taxon>
        <taxon>Gammaproteobacteria</taxon>
        <taxon>OMG group</taxon>
        <taxon>OM182 clade</taxon>
    </lineage>
</organism>
<comment type="similarity">
    <text evidence="1">Belongs to the 4-hydroxybenzoyl-CoA thioesterase family.</text>
</comment>
<dbReference type="PANTHER" id="PTHR31793:SF27">
    <property type="entry name" value="NOVEL THIOESTERASE SUPERFAMILY DOMAIN AND SAPOSIN A-TYPE DOMAIN CONTAINING PROTEIN (0610012H03RIK)"/>
    <property type="match status" value="1"/>
</dbReference>
<dbReference type="GO" id="GO:0047617">
    <property type="term" value="F:fatty acyl-CoA hydrolase activity"/>
    <property type="evidence" value="ECO:0007669"/>
    <property type="project" value="TreeGrafter"/>
</dbReference>
<gene>
    <name evidence="3" type="ORF">ABS26_02605</name>
</gene>
<proteinExistence type="inferred from homology"/>
<dbReference type="EMBL" id="LIDH01000538">
    <property type="protein sequence ID" value="KRP35727.1"/>
    <property type="molecule type" value="Genomic_DNA"/>
</dbReference>
<dbReference type="Pfam" id="PF13279">
    <property type="entry name" value="4HBT_2"/>
    <property type="match status" value="1"/>
</dbReference>
<evidence type="ECO:0000256" key="1">
    <source>
        <dbReference type="ARBA" id="ARBA00005953"/>
    </source>
</evidence>
<accession>A0A0R2XHU1</accession>
<keyword evidence="2" id="KW-0378">Hydrolase</keyword>
<protein>
    <recommendedName>
        <fullName evidence="5">Thioesterase</fullName>
    </recommendedName>
</protein>
<evidence type="ECO:0008006" key="5">
    <source>
        <dbReference type="Google" id="ProtNLM"/>
    </source>
</evidence>
<dbReference type="AlphaFoldDB" id="A0A0R2XHU1"/>
<evidence type="ECO:0000313" key="4">
    <source>
        <dbReference type="Proteomes" id="UP000052124"/>
    </source>
</evidence>
<evidence type="ECO:0000256" key="2">
    <source>
        <dbReference type="ARBA" id="ARBA00022801"/>
    </source>
</evidence>
<dbReference type="PANTHER" id="PTHR31793">
    <property type="entry name" value="4-HYDROXYBENZOYL-COA THIOESTERASE FAMILY MEMBER"/>
    <property type="match status" value="1"/>
</dbReference>
<dbReference type="Gene3D" id="3.10.129.10">
    <property type="entry name" value="Hotdog Thioesterase"/>
    <property type="match status" value="1"/>
</dbReference>
<dbReference type="InterPro" id="IPR050563">
    <property type="entry name" value="4-hydroxybenzoyl-CoA_TE"/>
</dbReference>
<name>A0A0R2XHU1_9GAMM</name>
<comment type="caution">
    <text evidence="3">The sequence shown here is derived from an EMBL/GenBank/DDBJ whole genome shotgun (WGS) entry which is preliminary data.</text>
</comment>
<reference evidence="3 4" key="1">
    <citation type="submission" date="2015-10" db="EMBL/GenBank/DDBJ databases">
        <title>Metagenome-Assembled Genomes uncover a global brackish microbiome.</title>
        <authorList>
            <person name="Hugerth L.W."/>
            <person name="Larsson J."/>
            <person name="Alneberg J."/>
            <person name="Lindh M.V."/>
            <person name="Legrand C."/>
            <person name="Pinhassi J."/>
            <person name="Andersson A.F."/>
        </authorList>
    </citation>
    <scope>NUCLEOTIDE SEQUENCE [LARGE SCALE GENOMIC DNA]</scope>
    <source>
        <strain evidence="3">BACL3 MAG-120531-bin86</strain>
    </source>
</reference>
<sequence>MPRIKVSTPDNPRFRMERKVGISDLNYAKHLDSTAMVAILHEARLQMLGDLGFTEGNIYGLGLVVTDFAIEYRAESFANDTLIIDVSVGEFTRYGCDIGFTVNNAALDQIVCKAKVGVVFMDFDKHQLADVPAAFKTRIEMPQVRVA</sequence>
<evidence type="ECO:0000313" key="3">
    <source>
        <dbReference type="EMBL" id="KRP35727.1"/>
    </source>
</evidence>
<dbReference type="CDD" id="cd00586">
    <property type="entry name" value="4HBT"/>
    <property type="match status" value="1"/>
</dbReference>